<dbReference type="Proteomes" id="UP000604046">
    <property type="component" value="Unassembled WGS sequence"/>
</dbReference>
<name>A0A812IF72_9DINO</name>
<dbReference type="AlphaFoldDB" id="A0A812IF72"/>
<keyword evidence="3" id="KW-1185">Reference proteome</keyword>
<dbReference type="InterPro" id="IPR011990">
    <property type="entry name" value="TPR-like_helical_dom_sf"/>
</dbReference>
<gene>
    <name evidence="2" type="ORF">SNAT2548_LOCUS3761</name>
</gene>
<accession>A0A812IF72</accession>
<organism evidence="2 3">
    <name type="scientific">Symbiodinium natans</name>
    <dbReference type="NCBI Taxonomy" id="878477"/>
    <lineage>
        <taxon>Eukaryota</taxon>
        <taxon>Sar</taxon>
        <taxon>Alveolata</taxon>
        <taxon>Dinophyceae</taxon>
        <taxon>Suessiales</taxon>
        <taxon>Symbiodiniaceae</taxon>
        <taxon>Symbiodinium</taxon>
    </lineage>
</organism>
<evidence type="ECO:0000256" key="1">
    <source>
        <dbReference type="SAM" id="MobiDB-lite"/>
    </source>
</evidence>
<feature type="compositionally biased region" description="Basic and acidic residues" evidence="1">
    <location>
        <begin position="232"/>
        <end position="244"/>
    </location>
</feature>
<dbReference type="OrthoDB" id="10471102at2759"/>
<dbReference type="Gene3D" id="1.25.40.10">
    <property type="entry name" value="Tetratricopeptide repeat domain"/>
    <property type="match status" value="1"/>
</dbReference>
<comment type="caution">
    <text evidence="2">The sequence shown here is derived from an EMBL/GenBank/DDBJ whole genome shotgun (WGS) entry which is preliminary data.</text>
</comment>
<sequence>MQGDIETAAQVLDQMNSSGVEINVGHITSAMRACWEASGSTHHAADFLFGLLLDLELQPDIAVFTCLVGAYKTAPVEKLTNAYATMKDFGIKPDFAFAETYLGTLLRKPKEKKFNQPEMIAWLHQVPMPRIAAAKVAMKDFQLGRLKLTSLSRKFVAALQVALPSNWEGLERQVALQCLFELLRDREDHWAKLELMKYTGFQNLKENDLPGLKRMGVDQRVQRLNRDRNDDELARLLKKHDQARTDPTAELGSDDEPGID</sequence>
<proteinExistence type="predicted"/>
<evidence type="ECO:0008006" key="4">
    <source>
        <dbReference type="Google" id="ProtNLM"/>
    </source>
</evidence>
<evidence type="ECO:0000313" key="2">
    <source>
        <dbReference type="EMBL" id="CAE7031205.1"/>
    </source>
</evidence>
<protein>
    <recommendedName>
        <fullName evidence="4">Pentacotripeptide-repeat region of PRORP domain-containing protein</fullName>
    </recommendedName>
</protein>
<reference evidence="2" key="1">
    <citation type="submission" date="2021-02" db="EMBL/GenBank/DDBJ databases">
        <authorList>
            <person name="Dougan E. K."/>
            <person name="Rhodes N."/>
            <person name="Thang M."/>
            <person name="Chan C."/>
        </authorList>
    </citation>
    <scope>NUCLEOTIDE SEQUENCE</scope>
</reference>
<evidence type="ECO:0000313" key="3">
    <source>
        <dbReference type="Proteomes" id="UP000604046"/>
    </source>
</evidence>
<feature type="region of interest" description="Disordered" evidence="1">
    <location>
        <begin position="232"/>
        <end position="260"/>
    </location>
</feature>
<dbReference type="EMBL" id="CAJNDS010000228">
    <property type="protein sequence ID" value="CAE7031205.1"/>
    <property type="molecule type" value="Genomic_DNA"/>
</dbReference>